<evidence type="ECO:0000256" key="4">
    <source>
        <dbReference type="ARBA" id="ARBA00022840"/>
    </source>
</evidence>
<evidence type="ECO:0000256" key="3">
    <source>
        <dbReference type="ARBA" id="ARBA00022741"/>
    </source>
</evidence>
<dbReference type="PANTHER" id="PTHR42921:SF1">
    <property type="entry name" value="ACETOACETYL-COA SYNTHETASE"/>
    <property type="match status" value="1"/>
</dbReference>
<dbReference type="PROSITE" id="PS00455">
    <property type="entry name" value="AMP_BINDING"/>
    <property type="match status" value="1"/>
</dbReference>
<protein>
    <submittedName>
        <fullName evidence="7">Acetoacetate--CoA ligase</fullName>
        <ecNumber evidence="7">6.2.1.16</ecNumber>
    </submittedName>
</protein>
<dbReference type="Gene3D" id="3.40.50.12780">
    <property type="entry name" value="N-terminal domain of ligase-like"/>
    <property type="match status" value="1"/>
</dbReference>
<keyword evidence="4" id="KW-0067">ATP-binding</keyword>
<dbReference type="InterPro" id="IPR042099">
    <property type="entry name" value="ANL_N_sf"/>
</dbReference>
<comment type="similarity">
    <text evidence="1">Belongs to the ATP-dependent AMP-binding enzyme family.</text>
</comment>
<evidence type="ECO:0000256" key="1">
    <source>
        <dbReference type="ARBA" id="ARBA00006432"/>
    </source>
</evidence>
<dbReference type="CDD" id="cd05943">
    <property type="entry name" value="AACS"/>
    <property type="match status" value="1"/>
</dbReference>
<organism evidence="7 8">
    <name type="scientific">Parendozoicomonas callyspongiae</name>
    <dbReference type="NCBI Taxonomy" id="2942213"/>
    <lineage>
        <taxon>Bacteria</taxon>
        <taxon>Pseudomonadati</taxon>
        <taxon>Pseudomonadota</taxon>
        <taxon>Gammaproteobacteria</taxon>
        <taxon>Oceanospirillales</taxon>
        <taxon>Endozoicomonadaceae</taxon>
        <taxon>Parendozoicomonas</taxon>
    </lineage>
</organism>
<evidence type="ECO:0000313" key="8">
    <source>
        <dbReference type="Proteomes" id="UP001203338"/>
    </source>
</evidence>
<dbReference type="PANTHER" id="PTHR42921">
    <property type="entry name" value="ACETOACETYL-COA SYNTHETASE"/>
    <property type="match status" value="1"/>
</dbReference>
<keyword evidence="8" id="KW-1185">Reference proteome</keyword>
<dbReference type="InterPro" id="IPR032387">
    <property type="entry name" value="ACAS_N"/>
</dbReference>
<dbReference type="EC" id="6.2.1.16" evidence="7"/>
<feature type="domain" description="AMP-dependent synthetase/ligase" evidence="5">
    <location>
        <begin position="95"/>
        <end position="468"/>
    </location>
</feature>
<keyword evidence="3" id="KW-0547">Nucleotide-binding</keyword>
<gene>
    <name evidence="7" type="ORF">M3P05_08090</name>
</gene>
<dbReference type="NCBIfam" id="TIGR01217">
    <property type="entry name" value="ac_ac_CoA_syn"/>
    <property type="match status" value="1"/>
</dbReference>
<evidence type="ECO:0000259" key="5">
    <source>
        <dbReference type="Pfam" id="PF00501"/>
    </source>
</evidence>
<dbReference type="InterPro" id="IPR020845">
    <property type="entry name" value="AMP-binding_CS"/>
</dbReference>
<keyword evidence="2 7" id="KW-0436">Ligase</keyword>
<reference evidence="7 8" key="1">
    <citation type="submission" date="2022-05" db="EMBL/GenBank/DDBJ databases">
        <authorList>
            <person name="Park J.-S."/>
        </authorList>
    </citation>
    <scope>NUCLEOTIDE SEQUENCE [LARGE SCALE GENOMIC DNA]</scope>
    <source>
        <strain evidence="7 8">2012CJ34-2</strain>
    </source>
</reference>
<evidence type="ECO:0000256" key="2">
    <source>
        <dbReference type="ARBA" id="ARBA00022598"/>
    </source>
</evidence>
<dbReference type="Gene3D" id="3.30.300.30">
    <property type="match status" value="1"/>
</dbReference>
<dbReference type="SUPFAM" id="SSF56801">
    <property type="entry name" value="Acetyl-CoA synthetase-like"/>
    <property type="match status" value="1"/>
</dbReference>
<dbReference type="EMBL" id="JAMFLX010000008">
    <property type="protein sequence ID" value="MCL6269895.1"/>
    <property type="molecule type" value="Genomic_DNA"/>
</dbReference>
<dbReference type="Proteomes" id="UP001203338">
    <property type="component" value="Unassembled WGS sequence"/>
</dbReference>
<dbReference type="InterPro" id="IPR005914">
    <property type="entry name" value="Acac_CoA_synth"/>
</dbReference>
<dbReference type="InterPro" id="IPR000873">
    <property type="entry name" value="AMP-dep_synth/lig_dom"/>
</dbReference>
<dbReference type="Pfam" id="PF16177">
    <property type="entry name" value="ACAS_N"/>
    <property type="match status" value="1"/>
</dbReference>
<dbReference type="Pfam" id="PF00501">
    <property type="entry name" value="AMP-binding"/>
    <property type="match status" value="1"/>
</dbReference>
<dbReference type="RefSeq" id="WP_249699001.1">
    <property type="nucleotide sequence ID" value="NZ_JAMFLX010000008.1"/>
</dbReference>
<proteinExistence type="inferred from homology"/>
<evidence type="ECO:0000313" key="7">
    <source>
        <dbReference type="EMBL" id="MCL6269895.1"/>
    </source>
</evidence>
<evidence type="ECO:0000259" key="6">
    <source>
        <dbReference type="Pfam" id="PF16177"/>
    </source>
</evidence>
<dbReference type="NCBIfam" id="NF002937">
    <property type="entry name" value="PRK03584.1"/>
    <property type="match status" value="1"/>
</dbReference>
<feature type="domain" description="Acetyl-coenzyme A synthetase N-terminal" evidence="6">
    <location>
        <begin position="37"/>
        <end position="91"/>
    </location>
</feature>
<accession>A0ABT0PEU8</accession>
<dbReference type="GO" id="GO:0030729">
    <property type="term" value="F:acetoacetate-CoA ligase activity"/>
    <property type="evidence" value="ECO:0007669"/>
    <property type="project" value="UniProtKB-EC"/>
</dbReference>
<sequence length="649" mass="72419">MSIKPLWSPAQEQVKSSHLWEFMQAVNQHFGFSFNSYDELYEWSCQSREEFWPFLAKYMDISLGSYSTVVDESEGMFATRWFPGATVNYAEQILRHTGDKAAIVFCCENGDRRELSRNELRNTVARAANALTDAGIKQGDRIAGFMPNMPETILMMLASASIGAIWSSCSPDFGSQGVLDRFGQIEPRILIAADGYHYNGKIIDCRQRIDEITHQISSIEQVVVVPFFGHNPDISSISNAVLYKDFLSDNTELKCVALPFNHPLAILYSSGTTGVPKCIVHGHGGTLLQHSKELKLHTDLGPEDVFFYFTTCGWMMWNWLASGLLTGATLVLYDGSPFYPGPRVLWEMAEREGVTVFGTSARYLTALQKSGYEPGENCNLSKLKAVLSTGSPLPHEGFEFVYSKIGSDLMLSSISGGTDIISCFALGNPLRPVYPGQLQCRGLGMDVAFVDDRGEPVTEERGELVCRKSFPSRPVMFWNDPKREKYRKAYFSRFETIWAHGDYGELTSEDGVVIHGRSDAVLNPGGVRIGTAEIYRQVEKVDEVLESLAVGQKTAEDERVILFVRLRDNLKLDDRLVAHIKKTIRSNTTPRHVPSLIIQAPDLPRTVSGKLTELAIRALIHGETVNNTDALANPESLDFFRHLPQLETA</sequence>
<comment type="caution">
    <text evidence="7">The sequence shown here is derived from an EMBL/GenBank/DDBJ whole genome shotgun (WGS) entry which is preliminary data.</text>
</comment>
<dbReference type="InterPro" id="IPR045851">
    <property type="entry name" value="AMP-bd_C_sf"/>
</dbReference>
<name>A0ABT0PEU8_9GAMM</name>